<evidence type="ECO:0000313" key="1">
    <source>
        <dbReference type="EnsemblMetazoa" id="LLOJ009171-PA"/>
    </source>
</evidence>
<organism evidence="1 2">
    <name type="scientific">Lutzomyia longipalpis</name>
    <name type="common">Sand fly</name>
    <dbReference type="NCBI Taxonomy" id="7200"/>
    <lineage>
        <taxon>Eukaryota</taxon>
        <taxon>Metazoa</taxon>
        <taxon>Ecdysozoa</taxon>
        <taxon>Arthropoda</taxon>
        <taxon>Hexapoda</taxon>
        <taxon>Insecta</taxon>
        <taxon>Pterygota</taxon>
        <taxon>Neoptera</taxon>
        <taxon>Endopterygota</taxon>
        <taxon>Diptera</taxon>
        <taxon>Nematocera</taxon>
        <taxon>Psychodoidea</taxon>
        <taxon>Psychodidae</taxon>
        <taxon>Lutzomyia</taxon>
        <taxon>Lutzomyia</taxon>
    </lineage>
</organism>
<name>A0A1B0CVY6_LUTLO</name>
<dbReference type="EnsemblMetazoa" id="LLOJ009171-RA">
    <property type="protein sequence ID" value="LLOJ009171-PA"/>
    <property type="gene ID" value="LLOJ009171"/>
</dbReference>
<accession>A0A1B0CVY6</accession>
<sequence>MQRVTITVIKAYVGGAAGSKEMRGGGWKTQCTEWTKQEKKRLDGCWIETFIFLLSRATIVFECDRLEFLLWLLTTCKVTLPPRFSHQHHIPDNNIVRHSFAHVVDCECSHCDSREGFHLHSSLPVAAHKRLHNHLICLRIELRGDIHETQWNVVAERDDLRCALRCENCSNLRHRQHVPLRISLLRMR</sequence>
<dbReference type="EMBL" id="AJWK01031411">
    <property type="status" value="NOT_ANNOTATED_CDS"/>
    <property type="molecule type" value="Genomic_DNA"/>
</dbReference>
<dbReference type="VEuPathDB" id="VectorBase:LLOJ009171"/>
<reference evidence="1" key="1">
    <citation type="submission" date="2020-05" db="UniProtKB">
        <authorList>
            <consortium name="EnsemblMetazoa"/>
        </authorList>
    </citation>
    <scope>IDENTIFICATION</scope>
    <source>
        <strain evidence="1">Jacobina</strain>
    </source>
</reference>
<proteinExistence type="predicted"/>
<keyword evidence="2" id="KW-1185">Reference proteome</keyword>
<dbReference type="AlphaFoldDB" id="A0A1B0CVY6"/>
<dbReference type="Proteomes" id="UP000092461">
    <property type="component" value="Unassembled WGS sequence"/>
</dbReference>
<evidence type="ECO:0000313" key="2">
    <source>
        <dbReference type="Proteomes" id="UP000092461"/>
    </source>
</evidence>
<protein>
    <submittedName>
        <fullName evidence="1">Uncharacterized protein</fullName>
    </submittedName>
</protein>